<protein>
    <submittedName>
        <fullName evidence="1">Uncharacterized protein</fullName>
    </submittedName>
</protein>
<dbReference type="EMBL" id="BBMS01000071">
    <property type="protein sequence ID" value="GAL29699.1"/>
    <property type="molecule type" value="Genomic_DNA"/>
</dbReference>
<sequence length="138" mass="15619">MNRNQAYKLLGIASKHFSDDDEYRAFLARFGATRKGGRISASTMTLAQLADACHQCKQLGFLKFVSGGRGKSNNNAQTRKCYALWCALFDSGKVVSKEWVSMELWCQNHAGFQRDINSATAYQLNQCIEGLKQWLNRR</sequence>
<comment type="caution">
    <text evidence="1">The sequence shown here is derived from an EMBL/GenBank/DDBJ whole genome shotgun (WGS) entry which is preliminary data.</text>
</comment>
<evidence type="ECO:0000313" key="2">
    <source>
        <dbReference type="Proteomes" id="UP000029223"/>
    </source>
</evidence>
<dbReference type="Proteomes" id="UP000029223">
    <property type="component" value="Unassembled WGS sequence"/>
</dbReference>
<keyword evidence="2" id="KW-1185">Reference proteome</keyword>
<accession>A0ABQ0JLR8</accession>
<proteinExistence type="predicted"/>
<dbReference type="Pfam" id="PF06252">
    <property type="entry name" value="GemA"/>
    <property type="match status" value="1"/>
</dbReference>
<reference evidence="2" key="2">
    <citation type="submission" date="2014-09" db="EMBL/GenBank/DDBJ databases">
        <authorList>
            <consortium name="NBRP consortium"/>
            <person name="Sawabe T."/>
            <person name="Meirelles P."/>
            <person name="Nakanishi M."/>
            <person name="Sayaka M."/>
            <person name="Hattori M."/>
            <person name="Ohkuma M."/>
        </authorList>
    </citation>
    <scope>NUCLEOTIDE SEQUENCE [LARGE SCALE GENOMIC DNA]</scope>
    <source>
        <strain evidence="2">JCM 19239</strain>
    </source>
</reference>
<gene>
    <name evidence="1" type="ORF">JCM19239_6047</name>
</gene>
<evidence type="ECO:0000313" key="1">
    <source>
        <dbReference type="EMBL" id="GAL29699.1"/>
    </source>
</evidence>
<reference evidence="2" key="1">
    <citation type="submission" date="2014-09" db="EMBL/GenBank/DDBJ databases">
        <title>Vibrio variabilis JCM 19239. (C206) whole genome shotgun sequence.</title>
        <authorList>
            <person name="Sawabe T."/>
            <person name="Meirelles P."/>
            <person name="Nakanishi M."/>
            <person name="Sayaka M."/>
            <person name="Hattori M."/>
            <person name="Ohkuma M."/>
        </authorList>
    </citation>
    <scope>NUCLEOTIDE SEQUENCE [LARGE SCALE GENOMIC DNA]</scope>
    <source>
        <strain evidence="2">JCM 19239</strain>
    </source>
</reference>
<dbReference type="InterPro" id="IPR009363">
    <property type="entry name" value="Phage_Mu_Gp16"/>
</dbReference>
<organism evidence="1 2">
    <name type="scientific">Vibrio variabilis</name>
    <dbReference type="NCBI Taxonomy" id="990271"/>
    <lineage>
        <taxon>Bacteria</taxon>
        <taxon>Pseudomonadati</taxon>
        <taxon>Pseudomonadota</taxon>
        <taxon>Gammaproteobacteria</taxon>
        <taxon>Vibrionales</taxon>
        <taxon>Vibrionaceae</taxon>
        <taxon>Vibrio</taxon>
    </lineage>
</organism>
<name>A0ABQ0JLR8_9VIBR</name>